<gene>
    <name evidence="8" type="ORF">H0267_13260</name>
</gene>
<dbReference type="InterPro" id="IPR036634">
    <property type="entry name" value="PRD_sf"/>
</dbReference>
<dbReference type="Proteomes" id="UP000614490">
    <property type="component" value="Unassembled WGS sequence"/>
</dbReference>
<keyword evidence="3" id="KW-0805">Transcription regulation</keyword>
<dbReference type="PROSITE" id="PS51094">
    <property type="entry name" value="PTS_EIIA_TYPE_2"/>
    <property type="match status" value="1"/>
</dbReference>
<organism evidence="8 9">
    <name type="scientific">Halobacillus yeomjeoni</name>
    <dbReference type="NCBI Taxonomy" id="311194"/>
    <lineage>
        <taxon>Bacteria</taxon>
        <taxon>Bacillati</taxon>
        <taxon>Bacillota</taxon>
        <taxon>Bacilli</taxon>
        <taxon>Bacillales</taxon>
        <taxon>Bacillaceae</taxon>
        <taxon>Halobacillus</taxon>
    </lineage>
</organism>
<feature type="domain" description="PRD" evidence="7">
    <location>
        <begin position="313"/>
        <end position="418"/>
    </location>
</feature>
<feature type="domain" description="PTS EIIB type-2" evidence="6">
    <location>
        <begin position="421"/>
        <end position="509"/>
    </location>
</feature>
<dbReference type="RefSeq" id="WP_197317831.1">
    <property type="nucleotide sequence ID" value="NZ_JADZSC010000003.1"/>
</dbReference>
<dbReference type="CDD" id="cd05568">
    <property type="entry name" value="PTS_IIB_bgl_like"/>
    <property type="match status" value="1"/>
</dbReference>
<dbReference type="InterPro" id="IPR016152">
    <property type="entry name" value="PTrfase/Anion_transptr"/>
</dbReference>
<dbReference type="Gene3D" id="1.10.10.10">
    <property type="entry name" value="Winged helix-like DNA-binding domain superfamily/Winged helix DNA-binding domain"/>
    <property type="match status" value="2"/>
</dbReference>
<dbReference type="AlphaFoldDB" id="A0A931HXF6"/>
<dbReference type="Gene3D" id="1.10.1790.10">
    <property type="entry name" value="PRD domain"/>
    <property type="match status" value="2"/>
</dbReference>
<keyword evidence="2" id="KW-0677">Repeat</keyword>
<proteinExistence type="predicted"/>
<dbReference type="PANTHER" id="PTHR30185">
    <property type="entry name" value="CRYPTIC BETA-GLUCOSIDE BGL OPERON ANTITERMINATOR"/>
    <property type="match status" value="1"/>
</dbReference>
<dbReference type="Pfam" id="PF00359">
    <property type="entry name" value="PTS_EIIA_2"/>
    <property type="match status" value="1"/>
</dbReference>
<evidence type="ECO:0000259" key="5">
    <source>
        <dbReference type="PROSITE" id="PS51094"/>
    </source>
</evidence>
<evidence type="ECO:0000313" key="9">
    <source>
        <dbReference type="Proteomes" id="UP000614490"/>
    </source>
</evidence>
<dbReference type="PROSITE" id="PS51099">
    <property type="entry name" value="PTS_EIIB_TYPE_2"/>
    <property type="match status" value="1"/>
</dbReference>
<evidence type="ECO:0000313" key="8">
    <source>
        <dbReference type="EMBL" id="MBH0231189.1"/>
    </source>
</evidence>
<reference evidence="8 9" key="1">
    <citation type="journal article" date="2005" name="Int. J. Syst. Evol. Microbiol.">
        <title>Halobacillus yeomjeoni sp. nov., isolated from a marine solar saltern in Korea.</title>
        <authorList>
            <person name="Yoon J.H."/>
            <person name="Kang S.J."/>
            <person name="Lee C.H."/>
            <person name="Oh H.W."/>
            <person name="Oh T.K."/>
        </authorList>
    </citation>
    <scope>NUCLEOTIDE SEQUENCE [LARGE SCALE GENOMIC DNA]</scope>
    <source>
        <strain evidence="8 9">KCTC 3957</strain>
    </source>
</reference>
<dbReference type="InterPro" id="IPR036095">
    <property type="entry name" value="PTS_EIIB-like_sf"/>
</dbReference>
<dbReference type="SUPFAM" id="SSF52794">
    <property type="entry name" value="PTS system IIB component-like"/>
    <property type="match status" value="1"/>
</dbReference>
<dbReference type="GO" id="GO:0009401">
    <property type="term" value="P:phosphoenolpyruvate-dependent sugar phosphotransferase system"/>
    <property type="evidence" value="ECO:0007669"/>
    <property type="project" value="InterPro"/>
</dbReference>
<dbReference type="PROSITE" id="PS51372">
    <property type="entry name" value="PRD_2"/>
    <property type="match status" value="2"/>
</dbReference>
<evidence type="ECO:0000256" key="1">
    <source>
        <dbReference type="ARBA" id="ARBA00022679"/>
    </source>
</evidence>
<dbReference type="InterPro" id="IPR002178">
    <property type="entry name" value="PTS_EIIA_type-2_dom"/>
</dbReference>
<sequence length="698" mass="79346">MYVSARERKLIEMLLSVNHEVPIQDLADELDVSSRTVRRDLKGMGKILNHYGLALEKVSGKGIAILGDESEKLKLKSSIYEQKALDYTPEERSVLILSRLLDSREPVKLLTLANELGVTVATISLDLDKIEEILTEYELSLVRKRGYGVEVKGEEANIRGVLHYVIMNHLKEQDFLKFIRENMETHSFSDKTVDSISDHLLGLVDKEKVWKIEPTVDSLLSTLTYPLADHAYIGLIIHLALAIERLQKGEFIQIENEYLDELREKKEFQVAHQLIHRLEAQFDLTIPEAETGYVTMHLMGAKVRYNQEFVLEDSSLNVAFKAKKLIQYVSTSLSKDLNQSNQLLNDLVVHLKPSLYRIQQRMDIQNPLKDQIEEDYAELFSILEDAVKQVFPSLKFPKEETAFLVMHFASALLNMEGTRGLRALVVCSSGIGTAKILAAKLKNYFHEIEKVEHESLFDLHSIDLEHFDLIVSTVPLEGMEEYVLVNPMLPTADVHRLQHLIRKIKILESMHTPGPNEQHQGQTLDTIQESVDRFQKYAAIISQLLNGLNVHRTSLKDTGAILREACFELYQDGVVESADQVQEALMNRLQSGGVGVPNTQIALHHTRHESVNHPVFNIVILQNPVSLSGMDGEEVEASVFLIMLAPRKVQQETLEILGALSSLLIEDEESAYVYQSQDEERIKNYTSIQFHQFLKSKL</sequence>
<comment type="caution">
    <text evidence="8">The sequence shown here is derived from an EMBL/GenBank/DDBJ whole genome shotgun (WGS) entry which is preliminary data.</text>
</comment>
<dbReference type="Gene3D" id="3.40.930.10">
    <property type="entry name" value="Mannitol-specific EII, Chain A"/>
    <property type="match status" value="1"/>
</dbReference>
<dbReference type="SUPFAM" id="SSF63520">
    <property type="entry name" value="PTS-regulatory domain, PRD"/>
    <property type="match status" value="2"/>
</dbReference>
<evidence type="ECO:0000256" key="4">
    <source>
        <dbReference type="ARBA" id="ARBA00023163"/>
    </source>
</evidence>
<evidence type="ECO:0000256" key="2">
    <source>
        <dbReference type="ARBA" id="ARBA00022737"/>
    </source>
</evidence>
<dbReference type="GO" id="GO:0008982">
    <property type="term" value="F:protein-N(PI)-phosphohistidine-sugar phosphotransferase activity"/>
    <property type="evidence" value="ECO:0007669"/>
    <property type="project" value="InterPro"/>
</dbReference>
<feature type="domain" description="PTS EIIA type-2" evidence="5">
    <location>
        <begin position="539"/>
        <end position="689"/>
    </location>
</feature>
<dbReference type="InterPro" id="IPR036388">
    <property type="entry name" value="WH-like_DNA-bd_sf"/>
</dbReference>
<keyword evidence="9" id="KW-1185">Reference proteome</keyword>
<name>A0A931HXF6_9BACI</name>
<evidence type="ECO:0000259" key="7">
    <source>
        <dbReference type="PROSITE" id="PS51372"/>
    </source>
</evidence>
<dbReference type="InterPro" id="IPR011608">
    <property type="entry name" value="PRD"/>
</dbReference>
<dbReference type="SUPFAM" id="SSF46785">
    <property type="entry name" value="Winged helix' DNA-binding domain"/>
    <property type="match status" value="1"/>
</dbReference>
<dbReference type="SUPFAM" id="SSF55804">
    <property type="entry name" value="Phoshotransferase/anion transport protein"/>
    <property type="match status" value="1"/>
</dbReference>
<dbReference type="Gene3D" id="3.40.50.2300">
    <property type="match status" value="1"/>
</dbReference>
<dbReference type="InterPro" id="IPR013196">
    <property type="entry name" value="HTH_11"/>
</dbReference>
<evidence type="ECO:0000259" key="6">
    <source>
        <dbReference type="PROSITE" id="PS51099"/>
    </source>
</evidence>
<accession>A0A931HXF6</accession>
<dbReference type="Pfam" id="PF08279">
    <property type="entry name" value="HTH_11"/>
    <property type="match status" value="2"/>
</dbReference>
<protein>
    <submittedName>
        <fullName evidence="8">BglG family transcription antiterminator</fullName>
    </submittedName>
</protein>
<keyword evidence="4" id="KW-0804">Transcription</keyword>
<keyword evidence="1" id="KW-0808">Transferase</keyword>
<dbReference type="GO" id="GO:0006355">
    <property type="term" value="P:regulation of DNA-templated transcription"/>
    <property type="evidence" value="ECO:0007669"/>
    <property type="project" value="InterPro"/>
</dbReference>
<dbReference type="InterPro" id="IPR013011">
    <property type="entry name" value="PTS_EIIB_2"/>
</dbReference>
<dbReference type="InterPro" id="IPR050661">
    <property type="entry name" value="BglG_antiterminators"/>
</dbReference>
<dbReference type="InterPro" id="IPR036390">
    <property type="entry name" value="WH_DNA-bd_sf"/>
</dbReference>
<evidence type="ECO:0000256" key="3">
    <source>
        <dbReference type="ARBA" id="ARBA00023015"/>
    </source>
</evidence>
<dbReference type="PANTHER" id="PTHR30185:SF18">
    <property type="entry name" value="TRANSCRIPTIONAL REGULATOR MTLR"/>
    <property type="match status" value="1"/>
</dbReference>
<dbReference type="EMBL" id="JADZSC010000003">
    <property type="protein sequence ID" value="MBH0231189.1"/>
    <property type="molecule type" value="Genomic_DNA"/>
</dbReference>
<feature type="domain" description="PRD" evidence="7">
    <location>
        <begin position="203"/>
        <end position="308"/>
    </location>
</feature>
<dbReference type="Pfam" id="PF00874">
    <property type="entry name" value="PRD"/>
    <property type="match status" value="2"/>
</dbReference>